<evidence type="ECO:0000256" key="3">
    <source>
        <dbReference type="ARBA" id="ARBA00022989"/>
    </source>
</evidence>
<evidence type="ECO:0000256" key="2">
    <source>
        <dbReference type="ARBA" id="ARBA00022692"/>
    </source>
</evidence>
<feature type="transmembrane region" description="Helical" evidence="6">
    <location>
        <begin position="60"/>
        <end position="79"/>
    </location>
</feature>
<dbReference type="AlphaFoldDB" id="A0A1B0GLT8"/>
<evidence type="ECO:0000313" key="9">
    <source>
        <dbReference type="Proteomes" id="UP000092462"/>
    </source>
</evidence>
<dbReference type="VEuPathDB" id="VectorBase:PPAI000093"/>
<dbReference type="InterPro" id="IPR004853">
    <property type="entry name" value="Sugar_P_trans_dom"/>
</dbReference>
<evidence type="ECO:0000256" key="1">
    <source>
        <dbReference type="ARBA" id="ARBA00004141"/>
    </source>
</evidence>
<keyword evidence="2 6" id="KW-0812">Transmembrane</keyword>
<keyword evidence="4 6" id="KW-0472">Membrane</keyword>
<feature type="transmembrane region" description="Helical" evidence="6">
    <location>
        <begin position="12"/>
        <end position="29"/>
    </location>
</feature>
<feature type="region of interest" description="Disordered" evidence="5">
    <location>
        <begin position="243"/>
        <end position="276"/>
    </location>
</feature>
<evidence type="ECO:0000313" key="8">
    <source>
        <dbReference type="EnsemblMetazoa" id="PPAI000093-PA"/>
    </source>
</evidence>
<feature type="compositionally biased region" description="Acidic residues" evidence="5">
    <location>
        <begin position="260"/>
        <end position="270"/>
    </location>
</feature>
<dbReference type="InterPro" id="IPR050186">
    <property type="entry name" value="TPT_transporter"/>
</dbReference>
<name>A0A1B0GLT8_PHLPP</name>
<protein>
    <recommendedName>
        <fullName evidence="7">Sugar phosphate transporter domain-containing protein</fullName>
    </recommendedName>
</protein>
<feature type="transmembrane region" description="Helical" evidence="6">
    <location>
        <begin position="35"/>
        <end position="53"/>
    </location>
</feature>
<dbReference type="EnsemblMetazoa" id="PPAI000093-RA">
    <property type="protein sequence ID" value="PPAI000093-PA"/>
    <property type="gene ID" value="PPAI000093"/>
</dbReference>
<evidence type="ECO:0000256" key="6">
    <source>
        <dbReference type="SAM" id="Phobius"/>
    </source>
</evidence>
<dbReference type="VEuPathDB" id="VectorBase:PPAPM1_008574"/>
<keyword evidence="3 6" id="KW-1133">Transmembrane helix</keyword>
<dbReference type="EMBL" id="AJVK01002031">
    <property type="status" value="NOT_ANNOTATED_CDS"/>
    <property type="molecule type" value="Genomic_DNA"/>
</dbReference>
<dbReference type="PANTHER" id="PTHR11132">
    <property type="entry name" value="SOLUTE CARRIER FAMILY 35"/>
    <property type="match status" value="1"/>
</dbReference>
<feature type="domain" description="Sugar phosphate transporter" evidence="7">
    <location>
        <begin position="13"/>
        <end position="209"/>
    </location>
</feature>
<dbReference type="Pfam" id="PF03151">
    <property type="entry name" value="TPT"/>
    <property type="match status" value="1"/>
</dbReference>
<feature type="compositionally biased region" description="Polar residues" evidence="5">
    <location>
        <begin position="243"/>
        <end position="254"/>
    </location>
</feature>
<evidence type="ECO:0000256" key="4">
    <source>
        <dbReference type="ARBA" id="ARBA00023136"/>
    </source>
</evidence>
<organism evidence="8 9">
    <name type="scientific">Phlebotomus papatasi</name>
    <name type="common">Sandfly</name>
    <dbReference type="NCBI Taxonomy" id="29031"/>
    <lineage>
        <taxon>Eukaryota</taxon>
        <taxon>Metazoa</taxon>
        <taxon>Ecdysozoa</taxon>
        <taxon>Arthropoda</taxon>
        <taxon>Hexapoda</taxon>
        <taxon>Insecta</taxon>
        <taxon>Pterygota</taxon>
        <taxon>Neoptera</taxon>
        <taxon>Endopterygota</taxon>
        <taxon>Diptera</taxon>
        <taxon>Nematocera</taxon>
        <taxon>Psychodoidea</taxon>
        <taxon>Psychodidae</taxon>
        <taxon>Phlebotomus</taxon>
        <taxon>Phlebotomus</taxon>
    </lineage>
</organism>
<accession>A0A1B0GLT8</accession>
<reference evidence="8" key="1">
    <citation type="submission" date="2022-08" db="UniProtKB">
        <authorList>
            <consortium name="EnsemblMetazoa"/>
        </authorList>
    </citation>
    <scope>IDENTIFICATION</scope>
    <source>
        <strain evidence="8">Israel</strain>
    </source>
</reference>
<sequence length="293" mass="32507">MISPESLNRYTMAKSTTIVFILIFGILLGLEKRSWSLVAIVVLISGGLFMFTYKSTHFDALGFMFLLIASLSSGIRWSFAQLLMQKSKLGLHNPIDMIYYMQPWMLVAIVPVTLGFEGRKILEEWPSVAAAPASEVAMMWMKVTVGAVVAFAMEFSEFLVLSFTSSLTLSVAGIFKEICQIVLAVEANGDQLSLHNVLGLALCLAGICCHVAHKYWIFSTNAQIPSQTEGKVAYEAETQLATASTSTGETSRQQIPLLDTDVESTDDSDEPVMRERRTSEVIFDVLKRRDPRR</sequence>
<dbReference type="Proteomes" id="UP000092462">
    <property type="component" value="Unassembled WGS sequence"/>
</dbReference>
<proteinExistence type="predicted"/>
<evidence type="ECO:0000259" key="7">
    <source>
        <dbReference type="Pfam" id="PF03151"/>
    </source>
</evidence>
<evidence type="ECO:0000256" key="5">
    <source>
        <dbReference type="SAM" id="MobiDB-lite"/>
    </source>
</evidence>
<keyword evidence="9" id="KW-1185">Reference proteome</keyword>
<dbReference type="GO" id="GO:0016020">
    <property type="term" value="C:membrane"/>
    <property type="evidence" value="ECO:0007669"/>
    <property type="project" value="UniProtKB-SubCell"/>
</dbReference>
<comment type="subcellular location">
    <subcellularLocation>
        <location evidence="1">Membrane</location>
        <topology evidence="1">Multi-pass membrane protein</topology>
    </subcellularLocation>
</comment>